<dbReference type="InterPro" id="IPR011990">
    <property type="entry name" value="TPR-like_helical_dom_sf"/>
</dbReference>
<keyword evidence="2" id="KW-0802">TPR repeat</keyword>
<feature type="signal peptide" evidence="3">
    <location>
        <begin position="1"/>
        <end position="25"/>
    </location>
</feature>
<accession>A0A1R1JVF9</accession>
<gene>
    <name evidence="5" type="ORF">BIZ92_24225</name>
</gene>
<proteinExistence type="predicted"/>
<name>A0A1R1JVF9_ALCXX</name>
<dbReference type="OrthoDB" id="7399085at2"/>
<dbReference type="GO" id="GO:0009279">
    <property type="term" value="C:cell outer membrane"/>
    <property type="evidence" value="ECO:0007669"/>
    <property type="project" value="TreeGrafter"/>
</dbReference>
<dbReference type="InterPro" id="IPR050498">
    <property type="entry name" value="Ycf3"/>
</dbReference>
<evidence type="ECO:0000256" key="2">
    <source>
        <dbReference type="ARBA" id="ARBA00022803"/>
    </source>
</evidence>
<dbReference type="InterPro" id="IPR019734">
    <property type="entry name" value="TPR_rpt"/>
</dbReference>
<feature type="chain" id="PRO_5012277507" description="Bacteriophage N4 adsorption protein A C-terminal domain-containing protein" evidence="3">
    <location>
        <begin position="26"/>
        <end position="912"/>
    </location>
</feature>
<evidence type="ECO:0000256" key="1">
    <source>
        <dbReference type="ARBA" id="ARBA00022737"/>
    </source>
</evidence>
<dbReference type="SMART" id="SM00028">
    <property type="entry name" value="TPR"/>
    <property type="match status" value="4"/>
</dbReference>
<sequence>MKPLTRSFLLSAALACAGHAGPVAAQSAPRAAEAPQEGAAYQFADEGYKSYDAGNYAQAQKQAESAIALRPDVERLRLLLIYALQKQGKLQEADKAAADAIKSGLDTPALRQARANLRPRTAPAAAAGGGAPGTTAAYRRGFPIATRAYADYNRGDYVAAQRGAEQAFRIDPKQGPWAMLWLDALEAQGKYAEAQAAADKAIALGAPNRNDLTARRATMQRRLAIKPAEQGYQALIANRPGDAVPLAREAVALAPDTASHRLLLMTALMLDNQLGAAEDAATDALGQDDENTVALVMRAYLRQRQGKTDEANADFDAALKQDWLDDDQRRNVRLIAADAALAGGETKRALALLEPLGAKDEAAASRIKRARSAPAVPATLTLANYPAPLQDCRDTPYGTSCELLPSDAAGSGGPAALAYAAYAREDYQEAIAQARKAAEQDPANKELQRLLTTTLAAGNAAQLAEAEKRMGEALTAQPDDPALLMQRGYLHQRMGQPRLALEDFQAARATGKAPPTVILDEGYALSGVGDKRGAVEKLKQAIDEADAGKLELTPQQRYDTRSGIAGLSREWGGYVSAGYRGARPASSGLGGAAITVPGDAVFSTAEIFWRPADFLNSSTRTFELYGRLSNTLYDNGSRTRSQTVRNRCGEGVIDVAGQSNDGIAGIPTTVGSLGMRFTPSTEVGLTFGLERQFNLGTATRTGILTPRSTDTFCGLNSANQTAHYKADAGSGGWLAYVTYGLYEGTTLRIDRPDWFTMEGYVQAGYSWQDMPARFWVRDNATGKDSDSARGKLKRDQAFGAGELRIGRSYRVDAISEKLVFFPYGVIGADWLWTNNKVTGVQLGDSSTHPLQSNGSSWSLGAGPGFNLRYWFREDHYNAPRSYLDLTTQYRFNIGGGQADRAKGLFINLTLSY</sequence>
<dbReference type="EMBL" id="MJMN01000010">
    <property type="protein sequence ID" value="OMG89500.1"/>
    <property type="molecule type" value="Genomic_DNA"/>
</dbReference>
<evidence type="ECO:0000313" key="5">
    <source>
        <dbReference type="EMBL" id="OMG89500.1"/>
    </source>
</evidence>
<dbReference type="PANTHER" id="PTHR44858">
    <property type="entry name" value="TETRATRICOPEPTIDE REPEAT PROTEIN 6"/>
    <property type="match status" value="1"/>
</dbReference>
<dbReference type="Gene3D" id="1.25.40.10">
    <property type="entry name" value="Tetratricopeptide repeat domain"/>
    <property type="match status" value="3"/>
</dbReference>
<dbReference type="AlphaFoldDB" id="A0A1R1JVF9"/>
<dbReference type="InterPro" id="IPR025137">
    <property type="entry name" value="NfrA_C"/>
</dbReference>
<evidence type="ECO:0000313" key="6">
    <source>
        <dbReference type="Proteomes" id="UP000187251"/>
    </source>
</evidence>
<keyword evidence="1" id="KW-0677">Repeat</keyword>
<evidence type="ECO:0000259" key="4">
    <source>
        <dbReference type="Pfam" id="PF13283"/>
    </source>
</evidence>
<organism evidence="5 6">
    <name type="scientific">Alcaligenes xylosoxydans xylosoxydans</name>
    <name type="common">Achromobacter xylosoxidans</name>
    <dbReference type="NCBI Taxonomy" id="85698"/>
    <lineage>
        <taxon>Bacteria</taxon>
        <taxon>Pseudomonadati</taxon>
        <taxon>Pseudomonadota</taxon>
        <taxon>Betaproteobacteria</taxon>
        <taxon>Burkholderiales</taxon>
        <taxon>Alcaligenaceae</taxon>
        <taxon>Achromobacter</taxon>
    </lineage>
</organism>
<dbReference type="GO" id="GO:0046813">
    <property type="term" value="P:receptor-mediated virion attachment to host cell"/>
    <property type="evidence" value="ECO:0007669"/>
    <property type="project" value="TreeGrafter"/>
</dbReference>
<dbReference type="Pfam" id="PF13283">
    <property type="entry name" value="NfrA_C"/>
    <property type="match status" value="1"/>
</dbReference>
<dbReference type="RefSeq" id="WP_076411175.1">
    <property type="nucleotide sequence ID" value="NZ_AP028040.1"/>
</dbReference>
<feature type="domain" description="Bacteriophage N4 adsorption protein A C-terminal" evidence="4">
    <location>
        <begin position="792"/>
        <end position="906"/>
    </location>
</feature>
<dbReference type="Pfam" id="PF13432">
    <property type="entry name" value="TPR_16"/>
    <property type="match status" value="1"/>
</dbReference>
<evidence type="ECO:0000256" key="3">
    <source>
        <dbReference type="SAM" id="SignalP"/>
    </source>
</evidence>
<keyword evidence="3" id="KW-0732">Signal</keyword>
<reference evidence="5 6" key="1">
    <citation type="submission" date="2016-09" db="EMBL/GenBank/DDBJ databases">
        <title>Phylogenomics of Achromobacter.</title>
        <authorList>
            <person name="Jeukens J."/>
            <person name="Freschi L."/>
            <person name="Vincent A.T."/>
            <person name="Emond-Rheault J.-G."/>
            <person name="Kukavica-Ibrulj I."/>
            <person name="Charette S.J."/>
            <person name="Levesque R.C."/>
        </authorList>
    </citation>
    <scope>NUCLEOTIDE SEQUENCE [LARGE SCALE GENOMIC DNA]</scope>
    <source>
        <strain evidence="5 6">AUS488</strain>
    </source>
</reference>
<comment type="caution">
    <text evidence="5">The sequence shown here is derived from an EMBL/GenBank/DDBJ whole genome shotgun (WGS) entry which is preliminary data.</text>
</comment>
<protein>
    <recommendedName>
        <fullName evidence="4">Bacteriophage N4 adsorption protein A C-terminal domain-containing protein</fullName>
    </recommendedName>
</protein>
<dbReference type="Proteomes" id="UP000187251">
    <property type="component" value="Unassembled WGS sequence"/>
</dbReference>
<dbReference type="PANTHER" id="PTHR44858:SF1">
    <property type="entry name" value="UDP-N-ACETYLGLUCOSAMINE--PEPTIDE N-ACETYLGLUCOSAMINYLTRANSFERASE SPINDLY-RELATED"/>
    <property type="match status" value="1"/>
</dbReference>
<dbReference type="SUPFAM" id="SSF48452">
    <property type="entry name" value="TPR-like"/>
    <property type="match status" value="3"/>
</dbReference>